<dbReference type="InterPro" id="IPR046495">
    <property type="entry name" value="DUF6588"/>
</dbReference>
<evidence type="ECO:0000313" key="2">
    <source>
        <dbReference type="EMBL" id="MFD2823193.1"/>
    </source>
</evidence>
<proteinExistence type="predicted"/>
<dbReference type="EMBL" id="JBHUOV010000001">
    <property type="protein sequence ID" value="MFD2823193.1"/>
    <property type="molecule type" value="Genomic_DNA"/>
</dbReference>
<keyword evidence="1" id="KW-0732">Signal</keyword>
<feature type="signal peptide" evidence="1">
    <location>
        <begin position="1"/>
        <end position="17"/>
    </location>
</feature>
<dbReference type="RefSeq" id="WP_183486750.1">
    <property type="nucleotide sequence ID" value="NZ_JBHUOV010000001.1"/>
</dbReference>
<dbReference type="Pfam" id="PF20230">
    <property type="entry name" value="DUF6588"/>
    <property type="match status" value="1"/>
</dbReference>
<reference evidence="3" key="1">
    <citation type="journal article" date="2019" name="Int. J. Syst. Evol. Microbiol.">
        <title>The Global Catalogue of Microorganisms (GCM) 10K type strain sequencing project: providing services to taxonomists for standard genome sequencing and annotation.</title>
        <authorList>
            <consortium name="The Broad Institute Genomics Platform"/>
            <consortium name="The Broad Institute Genome Sequencing Center for Infectious Disease"/>
            <person name="Wu L."/>
            <person name="Ma J."/>
        </authorList>
    </citation>
    <scope>NUCLEOTIDE SEQUENCE [LARGE SCALE GENOMIC DNA]</scope>
    <source>
        <strain evidence="3">KCTC 32141</strain>
    </source>
</reference>
<name>A0ABW5WPI4_9FLAO</name>
<keyword evidence="3" id="KW-1185">Reference proteome</keyword>
<accession>A0ABW5WPI4</accession>
<gene>
    <name evidence="2" type="ORF">ACFS5M_05895</name>
</gene>
<evidence type="ECO:0000313" key="3">
    <source>
        <dbReference type="Proteomes" id="UP001597533"/>
    </source>
</evidence>
<protein>
    <submittedName>
        <fullName evidence="2">DUF6588 family protein</fullName>
    </submittedName>
</protein>
<sequence length="322" mass="35081">MRSVLFLVVMLPFSVAAQDDLANVAGDLISLTQQYVSPAVEATTYQSSSGWFTSAKKKKLWEVEVSVQGNWLFISSGKKTFEVNEANLVNIEIQGAATTATIPTALGGESDVVLQGQIEGEAFEFDAPEGLDESYVNHYQMQFGLGLWKGTTLIGRFSPKIKINSTYYQVVGAGVQHSISQWIPKLEASSFDVAALVSYASYNVSDEFDAADLTLGTINSIDVDGDSFLFNILASKTIKQFDVSAGLGVNVSSFSYKIGGDGELLLDVLNQSLQSLDKSTTNFNADLGVNYNIKNFSVNTMLTFGKYTNIIFGLNYNFNRKN</sequence>
<comment type="caution">
    <text evidence="2">The sequence shown here is derived from an EMBL/GenBank/DDBJ whole genome shotgun (WGS) entry which is preliminary data.</text>
</comment>
<dbReference type="Proteomes" id="UP001597533">
    <property type="component" value="Unassembled WGS sequence"/>
</dbReference>
<evidence type="ECO:0000256" key="1">
    <source>
        <dbReference type="SAM" id="SignalP"/>
    </source>
</evidence>
<organism evidence="2 3">
    <name type="scientific">Lacinutrix iliipiscaria</name>
    <dbReference type="NCBI Taxonomy" id="1230532"/>
    <lineage>
        <taxon>Bacteria</taxon>
        <taxon>Pseudomonadati</taxon>
        <taxon>Bacteroidota</taxon>
        <taxon>Flavobacteriia</taxon>
        <taxon>Flavobacteriales</taxon>
        <taxon>Flavobacteriaceae</taxon>
        <taxon>Lacinutrix</taxon>
    </lineage>
</organism>
<feature type="chain" id="PRO_5047266777" evidence="1">
    <location>
        <begin position="18"/>
        <end position="322"/>
    </location>
</feature>